<sequence>MRSINLEERPFDIFLATFFNKVGVKYVLAVVVGTWKWKLKRVFWTSQQQRLPIM</sequence>
<reference evidence="1" key="1">
    <citation type="submission" date="2020-12" db="EMBL/GenBank/DDBJ databases">
        <title>WGS assembly of Carya illinoinensis cv. Pawnee.</title>
        <authorList>
            <person name="Platts A."/>
            <person name="Shu S."/>
            <person name="Wright S."/>
            <person name="Barry K."/>
            <person name="Edger P."/>
            <person name="Pires J.C."/>
            <person name="Schmutz J."/>
        </authorList>
    </citation>
    <scope>NUCLEOTIDE SEQUENCE</scope>
    <source>
        <tissue evidence="1">Leaf</tissue>
    </source>
</reference>
<dbReference type="AlphaFoldDB" id="A0A8T1R7D4"/>
<dbReference type="EMBL" id="CM031811">
    <property type="protein sequence ID" value="KAG6662011.1"/>
    <property type="molecule type" value="Genomic_DNA"/>
</dbReference>
<evidence type="ECO:0000313" key="2">
    <source>
        <dbReference type="Proteomes" id="UP000811609"/>
    </source>
</evidence>
<dbReference type="EMBL" id="CM031811">
    <property type="protein sequence ID" value="KAG6662013.1"/>
    <property type="molecule type" value="Genomic_DNA"/>
</dbReference>
<comment type="caution">
    <text evidence="1">The sequence shown here is derived from an EMBL/GenBank/DDBJ whole genome shotgun (WGS) entry which is preliminary data.</text>
</comment>
<name>A0A8T1R7D4_CARIL</name>
<protein>
    <submittedName>
        <fullName evidence="1">Uncharacterized protein</fullName>
    </submittedName>
</protein>
<proteinExistence type="predicted"/>
<evidence type="ECO:0000313" key="1">
    <source>
        <dbReference type="EMBL" id="KAG6662012.1"/>
    </source>
</evidence>
<dbReference type="EMBL" id="CM031811">
    <property type="protein sequence ID" value="KAG6662012.1"/>
    <property type="molecule type" value="Genomic_DNA"/>
</dbReference>
<gene>
    <name evidence="1" type="ORF">CIPAW_03G214100</name>
</gene>
<dbReference type="Proteomes" id="UP000811609">
    <property type="component" value="Chromosome 3"/>
</dbReference>
<accession>A0A8T1R7D4</accession>
<keyword evidence="2" id="KW-1185">Reference proteome</keyword>
<organism evidence="1 2">
    <name type="scientific">Carya illinoinensis</name>
    <name type="common">Pecan</name>
    <dbReference type="NCBI Taxonomy" id="32201"/>
    <lineage>
        <taxon>Eukaryota</taxon>
        <taxon>Viridiplantae</taxon>
        <taxon>Streptophyta</taxon>
        <taxon>Embryophyta</taxon>
        <taxon>Tracheophyta</taxon>
        <taxon>Spermatophyta</taxon>
        <taxon>Magnoliopsida</taxon>
        <taxon>eudicotyledons</taxon>
        <taxon>Gunneridae</taxon>
        <taxon>Pentapetalae</taxon>
        <taxon>rosids</taxon>
        <taxon>fabids</taxon>
        <taxon>Fagales</taxon>
        <taxon>Juglandaceae</taxon>
        <taxon>Carya</taxon>
    </lineage>
</organism>